<dbReference type="EMBL" id="LWSA01000021">
    <property type="protein sequence ID" value="OCX76689.1"/>
    <property type="molecule type" value="Genomic_DNA"/>
</dbReference>
<evidence type="ECO:0000256" key="3">
    <source>
        <dbReference type="ARBA" id="ARBA00023125"/>
    </source>
</evidence>
<keyword evidence="4" id="KW-0804">Transcription</keyword>
<keyword evidence="2" id="KW-0805">Transcription regulation</keyword>
<evidence type="ECO:0000256" key="4">
    <source>
        <dbReference type="ARBA" id="ARBA00023163"/>
    </source>
</evidence>
<dbReference type="GO" id="GO:0003700">
    <property type="term" value="F:DNA-binding transcription factor activity"/>
    <property type="evidence" value="ECO:0007669"/>
    <property type="project" value="InterPro"/>
</dbReference>
<dbReference type="InterPro" id="IPR058163">
    <property type="entry name" value="LysR-type_TF_proteobact-type"/>
</dbReference>
<dbReference type="AlphaFoldDB" id="A0A1C2IRY8"/>
<dbReference type="SUPFAM" id="SSF46785">
    <property type="entry name" value="Winged helix' DNA-binding domain"/>
    <property type="match status" value="1"/>
</dbReference>
<accession>A0A1C2IRY8</accession>
<proteinExistence type="inferred from homology"/>
<sequence length="130" mass="14165">MDLDAIEVFVKVVQAGSLSNAARLLNMPKTTVSAKLAALEKRLGASLIYRTTRKLHVTEAGEKYFHHCANAVREMELGEAALQSSQGTPTGLLKVTAPVDCHGSAIWRHCRVTIMEPPWGRHNDATSRSA</sequence>
<dbReference type="PROSITE" id="PS50931">
    <property type="entry name" value="HTH_LYSR"/>
    <property type="match status" value="1"/>
</dbReference>
<dbReference type="GO" id="GO:0043565">
    <property type="term" value="F:sequence-specific DNA binding"/>
    <property type="evidence" value="ECO:0007669"/>
    <property type="project" value="TreeGrafter"/>
</dbReference>
<dbReference type="PANTHER" id="PTHR30537:SF5">
    <property type="entry name" value="HTH-TYPE TRANSCRIPTIONAL ACTIVATOR TTDR-RELATED"/>
    <property type="match status" value="1"/>
</dbReference>
<comment type="caution">
    <text evidence="6">The sequence shown here is derived from an EMBL/GenBank/DDBJ whole genome shotgun (WGS) entry which is preliminary data.</text>
</comment>
<protein>
    <recommendedName>
        <fullName evidence="5">HTH lysR-type domain-containing protein</fullName>
    </recommendedName>
</protein>
<dbReference type="RefSeq" id="WP_024894666.1">
    <property type="nucleotide sequence ID" value="NZ_LWSA01000021.1"/>
</dbReference>
<dbReference type="FunFam" id="1.10.10.10:FF:000001">
    <property type="entry name" value="LysR family transcriptional regulator"/>
    <property type="match status" value="1"/>
</dbReference>
<feature type="domain" description="HTH lysR-type" evidence="5">
    <location>
        <begin position="1"/>
        <end position="58"/>
    </location>
</feature>
<evidence type="ECO:0000256" key="1">
    <source>
        <dbReference type="ARBA" id="ARBA00009437"/>
    </source>
</evidence>
<dbReference type="GO" id="GO:0006351">
    <property type="term" value="P:DNA-templated transcription"/>
    <property type="evidence" value="ECO:0007669"/>
    <property type="project" value="TreeGrafter"/>
</dbReference>
<organism evidence="6 7">
    <name type="scientific">Acidithiobacillus thiooxidans</name>
    <name type="common">Thiobacillus thiooxidans</name>
    <dbReference type="NCBI Taxonomy" id="930"/>
    <lineage>
        <taxon>Bacteria</taxon>
        <taxon>Pseudomonadati</taxon>
        <taxon>Pseudomonadota</taxon>
        <taxon>Acidithiobacillia</taxon>
        <taxon>Acidithiobacillales</taxon>
        <taxon>Acidithiobacillaceae</taxon>
        <taxon>Acidithiobacillus</taxon>
    </lineage>
</organism>
<dbReference type="Gene3D" id="1.10.10.10">
    <property type="entry name" value="Winged helix-like DNA-binding domain superfamily/Winged helix DNA-binding domain"/>
    <property type="match status" value="1"/>
</dbReference>
<keyword evidence="3" id="KW-0238">DNA-binding</keyword>
<dbReference type="Proteomes" id="UP000094893">
    <property type="component" value="Unassembled WGS sequence"/>
</dbReference>
<gene>
    <name evidence="6" type="ORF">A6P07_01830</name>
</gene>
<evidence type="ECO:0000313" key="6">
    <source>
        <dbReference type="EMBL" id="OCX76689.1"/>
    </source>
</evidence>
<name>A0A1C2IRY8_ACITH</name>
<evidence type="ECO:0000256" key="2">
    <source>
        <dbReference type="ARBA" id="ARBA00023015"/>
    </source>
</evidence>
<dbReference type="Pfam" id="PF00126">
    <property type="entry name" value="HTH_1"/>
    <property type="match status" value="1"/>
</dbReference>
<dbReference type="InterPro" id="IPR036388">
    <property type="entry name" value="WH-like_DNA-bd_sf"/>
</dbReference>
<dbReference type="InterPro" id="IPR000847">
    <property type="entry name" value="LysR_HTH_N"/>
</dbReference>
<dbReference type="InterPro" id="IPR036390">
    <property type="entry name" value="WH_DNA-bd_sf"/>
</dbReference>
<reference evidence="6 7" key="1">
    <citation type="journal article" date="2016" name="Int. J. Mol. Sci.">
        <title>Comparative genomics of the extreme acidophile Acidithiobacillus thiooxidans reveals intraspecific divergence and niche adaptation.</title>
        <authorList>
            <person name="Zhang X."/>
            <person name="Feng X."/>
            <person name="Tao J."/>
            <person name="Ma L."/>
            <person name="Xiao Y."/>
            <person name="Liang Y."/>
            <person name="Liu X."/>
            <person name="Yin H."/>
        </authorList>
    </citation>
    <scope>NUCLEOTIDE SEQUENCE [LARGE SCALE GENOMIC DNA]</scope>
    <source>
        <strain evidence="6 7">A02</strain>
    </source>
</reference>
<comment type="similarity">
    <text evidence="1">Belongs to the LysR transcriptional regulatory family.</text>
</comment>
<evidence type="ECO:0000313" key="7">
    <source>
        <dbReference type="Proteomes" id="UP000094893"/>
    </source>
</evidence>
<evidence type="ECO:0000259" key="5">
    <source>
        <dbReference type="PROSITE" id="PS50931"/>
    </source>
</evidence>
<dbReference type="PANTHER" id="PTHR30537">
    <property type="entry name" value="HTH-TYPE TRANSCRIPTIONAL REGULATOR"/>
    <property type="match status" value="1"/>
</dbReference>